<feature type="active site" evidence="6">
    <location>
        <position position="159"/>
    </location>
</feature>
<keyword evidence="11" id="KW-1185">Reference proteome</keyword>
<evidence type="ECO:0000256" key="1">
    <source>
        <dbReference type="ARBA" id="ARBA00010876"/>
    </source>
</evidence>
<feature type="domain" description="RNA-binding S4" evidence="9">
    <location>
        <begin position="34"/>
        <end position="99"/>
    </location>
</feature>
<evidence type="ECO:0000256" key="2">
    <source>
        <dbReference type="ARBA" id="ARBA00022884"/>
    </source>
</evidence>
<dbReference type="Gene3D" id="3.30.2350.10">
    <property type="entry name" value="Pseudouridine synthase"/>
    <property type="match status" value="1"/>
</dbReference>
<dbReference type="GO" id="GO:0003723">
    <property type="term" value="F:RNA binding"/>
    <property type="evidence" value="ECO:0007669"/>
    <property type="project" value="UniProtKB-KW"/>
</dbReference>
<reference evidence="10 11" key="1">
    <citation type="submission" date="2019-12" db="EMBL/GenBank/DDBJ databases">
        <authorList>
            <person name="Reyes-Prieto M."/>
        </authorList>
    </citation>
    <scope>NUCLEOTIDE SEQUENCE [LARGE SCALE GENOMIC DNA]</scope>
    <source>
        <strain evidence="10">HF14-78462</strain>
    </source>
</reference>
<dbReference type="Proteomes" id="UP000433050">
    <property type="component" value="Unassembled WGS sequence"/>
</dbReference>
<keyword evidence="3 8" id="KW-0413">Isomerase</keyword>
<organism evidence="10 11">
    <name type="scientific">Starkeya nomas</name>
    <dbReference type="NCBI Taxonomy" id="2666134"/>
    <lineage>
        <taxon>Bacteria</taxon>
        <taxon>Pseudomonadati</taxon>
        <taxon>Pseudomonadota</taxon>
        <taxon>Alphaproteobacteria</taxon>
        <taxon>Hyphomicrobiales</taxon>
        <taxon>Xanthobacteraceae</taxon>
        <taxon>Starkeya</taxon>
    </lineage>
</organism>
<dbReference type="SUPFAM" id="SSF55174">
    <property type="entry name" value="Alpha-L RNA-binding motif"/>
    <property type="match status" value="1"/>
</dbReference>
<dbReference type="RefSeq" id="WP_159598888.1">
    <property type="nucleotide sequence ID" value="NZ_CACSAS010000001.1"/>
</dbReference>
<dbReference type="InterPro" id="IPR006225">
    <property type="entry name" value="PsdUridine_synth_RluC/D"/>
</dbReference>
<evidence type="ECO:0000256" key="3">
    <source>
        <dbReference type="ARBA" id="ARBA00023235"/>
    </source>
</evidence>
<evidence type="ECO:0000313" key="11">
    <source>
        <dbReference type="Proteomes" id="UP000433050"/>
    </source>
</evidence>
<dbReference type="InterPro" id="IPR002942">
    <property type="entry name" value="S4_RNA-bd"/>
</dbReference>
<dbReference type="SMART" id="SM00363">
    <property type="entry name" value="S4"/>
    <property type="match status" value="1"/>
</dbReference>
<dbReference type="PANTHER" id="PTHR21600:SF44">
    <property type="entry name" value="RIBOSOMAL LARGE SUBUNIT PSEUDOURIDINE SYNTHASE D"/>
    <property type="match status" value="1"/>
</dbReference>
<name>A0A5S9P440_9HYPH</name>
<dbReference type="EMBL" id="CACSAS010000001">
    <property type="protein sequence ID" value="CAA0097908.1"/>
    <property type="molecule type" value="Genomic_DNA"/>
</dbReference>
<dbReference type="InterPro" id="IPR006145">
    <property type="entry name" value="PsdUridine_synth_RsuA/RluA"/>
</dbReference>
<dbReference type="CDD" id="cd02869">
    <property type="entry name" value="PseudoU_synth_RluA_like"/>
    <property type="match status" value="1"/>
</dbReference>
<dbReference type="InterPro" id="IPR006224">
    <property type="entry name" value="PsdUridine_synth_RluA-like_CS"/>
</dbReference>
<comment type="catalytic activity">
    <reaction evidence="4">
        <text>uridine(1911/1915/1917) in 23S rRNA = pseudouridine(1911/1915/1917) in 23S rRNA</text>
        <dbReference type="Rhea" id="RHEA:42524"/>
        <dbReference type="Rhea" id="RHEA-COMP:10097"/>
        <dbReference type="Rhea" id="RHEA-COMP:10098"/>
        <dbReference type="ChEBI" id="CHEBI:65314"/>
        <dbReference type="ChEBI" id="CHEBI:65315"/>
        <dbReference type="EC" id="5.4.99.23"/>
    </reaction>
</comment>
<dbReference type="PANTHER" id="PTHR21600">
    <property type="entry name" value="MITOCHONDRIAL RNA PSEUDOURIDINE SYNTHASE"/>
    <property type="match status" value="1"/>
</dbReference>
<dbReference type="FunFam" id="3.30.2350.10:FF:000006">
    <property type="entry name" value="Pseudouridine synthase"/>
    <property type="match status" value="1"/>
</dbReference>
<comment type="function">
    <text evidence="5">Responsible for synthesis of pseudouridine from uracil at positions 1911, 1915 and 1917 in 23S ribosomal RNA.</text>
</comment>
<dbReference type="CDD" id="cd00165">
    <property type="entry name" value="S4"/>
    <property type="match status" value="1"/>
</dbReference>
<dbReference type="NCBIfam" id="TIGR00005">
    <property type="entry name" value="rluA_subfam"/>
    <property type="match status" value="1"/>
</dbReference>
<dbReference type="GO" id="GO:0000455">
    <property type="term" value="P:enzyme-directed rRNA pseudouridine synthesis"/>
    <property type="evidence" value="ECO:0007669"/>
    <property type="project" value="UniProtKB-ARBA"/>
</dbReference>
<dbReference type="PROSITE" id="PS50889">
    <property type="entry name" value="S4"/>
    <property type="match status" value="1"/>
</dbReference>
<gene>
    <name evidence="10" type="primary">rluD</name>
    <name evidence="10" type="ORF">STARVERO_02212</name>
</gene>
<dbReference type="GO" id="GO:0160140">
    <property type="term" value="F:23S rRNA pseudouridine(1911/1915/1917) synthase activity"/>
    <property type="evidence" value="ECO:0007669"/>
    <property type="project" value="UniProtKB-EC"/>
</dbReference>
<keyword evidence="2 7" id="KW-0694">RNA-binding</keyword>
<dbReference type="AlphaFoldDB" id="A0A5S9P440"/>
<dbReference type="Pfam" id="PF00849">
    <property type="entry name" value="PseudoU_synth_2"/>
    <property type="match status" value="1"/>
</dbReference>
<dbReference type="InterPro" id="IPR020103">
    <property type="entry name" value="PsdUridine_synth_cat_dom_sf"/>
</dbReference>
<dbReference type="Gene3D" id="3.10.290.10">
    <property type="entry name" value="RNA-binding S4 domain"/>
    <property type="match status" value="1"/>
</dbReference>
<accession>A0A5S9P440</accession>
<evidence type="ECO:0000256" key="5">
    <source>
        <dbReference type="ARBA" id="ARBA00056072"/>
    </source>
</evidence>
<evidence type="ECO:0000256" key="6">
    <source>
        <dbReference type="PIRSR" id="PIRSR606225-1"/>
    </source>
</evidence>
<dbReference type="SUPFAM" id="SSF55120">
    <property type="entry name" value="Pseudouridine synthase"/>
    <property type="match status" value="1"/>
</dbReference>
<comment type="catalytic activity">
    <reaction evidence="8">
        <text>a uridine in RNA = a pseudouridine in RNA</text>
        <dbReference type="Rhea" id="RHEA:48348"/>
        <dbReference type="Rhea" id="RHEA-COMP:12068"/>
        <dbReference type="Rhea" id="RHEA-COMP:12069"/>
        <dbReference type="ChEBI" id="CHEBI:65314"/>
        <dbReference type="ChEBI" id="CHEBI:65315"/>
    </reaction>
</comment>
<proteinExistence type="inferred from homology"/>
<dbReference type="EC" id="5.4.99.-" evidence="8"/>
<protein>
    <recommendedName>
        <fullName evidence="8">Pseudouridine synthase</fullName>
        <ecNumber evidence="8">5.4.99.-</ecNumber>
    </recommendedName>
</protein>
<evidence type="ECO:0000259" key="9">
    <source>
        <dbReference type="SMART" id="SM00363"/>
    </source>
</evidence>
<evidence type="ECO:0000256" key="4">
    <source>
        <dbReference type="ARBA" id="ARBA00036882"/>
    </source>
</evidence>
<sequence length="352" mass="37759">MPAPDELNEDMDEIAPEAAATRVDIIAGPEDEGLRLDRVLARHLPELSRTRLQALIADGKVLRDGRPVTGGSAKVSPGEGFTVEVPASEPAEPVPQDIPLVIVHEDDDLIVIDKPAGLVVHPAPGNPDGTLVNALLFHCGTSLSGIGGVRRPGIVHRLDKDTSGLMVVAKNDRAHKVLAAQFADHGRSGPLERAYLAFVWGVPELPSGTVDAPLARHPVSRERIAVRTNGRFAITHWQRLESYPDTQGRPVASLVECRLETGRTHQIRVHMAHIGHPLLGDAVYGGGQRTRANRLGPEASDRLDALGRQALHAFRLGFEHPATGDFMLFESALPDDLARLQAALDAPLDGGS</sequence>
<dbReference type="InterPro" id="IPR050188">
    <property type="entry name" value="RluA_PseudoU_synthase"/>
</dbReference>
<evidence type="ECO:0000256" key="8">
    <source>
        <dbReference type="RuleBase" id="RU362028"/>
    </source>
</evidence>
<dbReference type="Pfam" id="PF01479">
    <property type="entry name" value="S4"/>
    <property type="match status" value="1"/>
</dbReference>
<evidence type="ECO:0000313" key="10">
    <source>
        <dbReference type="EMBL" id="CAA0097908.1"/>
    </source>
</evidence>
<dbReference type="InterPro" id="IPR036986">
    <property type="entry name" value="S4_RNA-bd_sf"/>
</dbReference>
<evidence type="ECO:0000256" key="7">
    <source>
        <dbReference type="PROSITE-ProRule" id="PRU00182"/>
    </source>
</evidence>
<comment type="similarity">
    <text evidence="1 8">Belongs to the pseudouridine synthase RluA family.</text>
</comment>
<dbReference type="PROSITE" id="PS01129">
    <property type="entry name" value="PSI_RLU"/>
    <property type="match status" value="1"/>
</dbReference>